<protein>
    <submittedName>
        <fullName evidence="1">GNAT family N-acetyltransferase</fullName>
    </submittedName>
</protein>
<organism evidence="1 2">
    <name type="scientific">Denitrobaculum tricleocarpae</name>
    <dbReference type="NCBI Taxonomy" id="2591009"/>
    <lineage>
        <taxon>Bacteria</taxon>
        <taxon>Pseudomonadati</taxon>
        <taxon>Pseudomonadota</taxon>
        <taxon>Alphaproteobacteria</taxon>
        <taxon>Rhodospirillales</taxon>
        <taxon>Rhodospirillaceae</taxon>
        <taxon>Denitrobaculum</taxon>
    </lineage>
</organism>
<dbReference type="InterPro" id="IPR016181">
    <property type="entry name" value="Acyl_CoA_acyltransferase"/>
</dbReference>
<dbReference type="OrthoDB" id="5295305at2"/>
<reference evidence="1 2" key="1">
    <citation type="submission" date="2019-06" db="EMBL/GenBank/DDBJ databases">
        <title>Whole genome sequence for Rhodospirillaceae sp. R148.</title>
        <authorList>
            <person name="Wang G."/>
        </authorList>
    </citation>
    <scope>NUCLEOTIDE SEQUENCE [LARGE SCALE GENOMIC DNA]</scope>
    <source>
        <strain evidence="1 2">R148</strain>
    </source>
</reference>
<comment type="caution">
    <text evidence="1">The sequence shown here is derived from an EMBL/GenBank/DDBJ whole genome shotgun (WGS) entry which is preliminary data.</text>
</comment>
<name>A0A545TXX9_9PROT</name>
<dbReference type="GO" id="GO:0005737">
    <property type="term" value="C:cytoplasm"/>
    <property type="evidence" value="ECO:0007669"/>
    <property type="project" value="TreeGrafter"/>
</dbReference>
<dbReference type="GO" id="GO:0008999">
    <property type="term" value="F:protein-N-terminal-alanine acetyltransferase activity"/>
    <property type="evidence" value="ECO:0007669"/>
    <property type="project" value="TreeGrafter"/>
</dbReference>
<dbReference type="Pfam" id="PF13420">
    <property type="entry name" value="Acetyltransf_4"/>
    <property type="match status" value="1"/>
</dbReference>
<dbReference type="PANTHER" id="PTHR43441">
    <property type="entry name" value="RIBOSOMAL-PROTEIN-SERINE ACETYLTRANSFERASE"/>
    <property type="match status" value="1"/>
</dbReference>
<evidence type="ECO:0000313" key="1">
    <source>
        <dbReference type="EMBL" id="TQV82076.1"/>
    </source>
</evidence>
<evidence type="ECO:0000313" key="2">
    <source>
        <dbReference type="Proteomes" id="UP000315252"/>
    </source>
</evidence>
<gene>
    <name evidence="1" type="ORF">FKG95_07555</name>
</gene>
<keyword evidence="2" id="KW-1185">Reference proteome</keyword>
<dbReference type="AlphaFoldDB" id="A0A545TXX9"/>
<dbReference type="EMBL" id="VHSH01000002">
    <property type="protein sequence ID" value="TQV82076.1"/>
    <property type="molecule type" value="Genomic_DNA"/>
</dbReference>
<dbReference type="PANTHER" id="PTHR43441:SF11">
    <property type="entry name" value="RIBOSOMAL-PROTEIN-SERINE ACETYLTRANSFERASE"/>
    <property type="match status" value="1"/>
</dbReference>
<dbReference type="Proteomes" id="UP000315252">
    <property type="component" value="Unassembled WGS sequence"/>
</dbReference>
<proteinExistence type="predicted"/>
<dbReference type="SUPFAM" id="SSF55729">
    <property type="entry name" value="Acyl-CoA N-acyltransferases (Nat)"/>
    <property type="match status" value="1"/>
</dbReference>
<keyword evidence="1" id="KW-0808">Transferase</keyword>
<accession>A0A545TXX9</accession>
<dbReference type="Gene3D" id="3.40.630.30">
    <property type="match status" value="1"/>
</dbReference>
<sequence length="197" mass="22446">MTLQAGENVGSGTYRVMPNSELLSGSLCMSAIQPEHIELVRQWRNAQMDELRQSHPITPEEQEKFFKENVWPDKAVDKPAQILLAIKEGRRLIGYGGLVYINWEHRRAEVSFLLSEEVEALPDQRSQVFLDFLNSIKALSFVDLGLNRLTTETFAHRTRHIETLETAGFKREGTLREHIVMNGKYANSILHAVIASD</sequence>
<dbReference type="InterPro" id="IPR051908">
    <property type="entry name" value="Ribosomal_N-acetyltransferase"/>
</dbReference>
<dbReference type="GO" id="GO:1990189">
    <property type="term" value="F:protein N-terminal-serine acetyltransferase activity"/>
    <property type="evidence" value="ECO:0007669"/>
    <property type="project" value="TreeGrafter"/>
</dbReference>